<evidence type="ECO:0000313" key="1">
    <source>
        <dbReference type="EMBL" id="WAG62484.1"/>
    </source>
</evidence>
<gene>
    <name evidence="1" type="ORF">LL038_09705</name>
</gene>
<reference evidence="1" key="1">
    <citation type="submission" date="2021-11" db="EMBL/GenBank/DDBJ databases">
        <title>Clostridia strains as spoilage organisms.</title>
        <authorList>
            <person name="Wambui J."/>
            <person name="Stevens M.J.A."/>
            <person name="Stephan R."/>
        </authorList>
    </citation>
    <scope>NUCLEOTIDE SEQUENCE</scope>
    <source>
        <strain evidence="1">CF009</strain>
    </source>
</reference>
<dbReference type="Proteomes" id="UP001164733">
    <property type="component" value="Chromosome"/>
</dbReference>
<dbReference type="AlphaFoldDB" id="A0AA47I9I0"/>
<evidence type="ECO:0000313" key="2">
    <source>
        <dbReference type="Proteomes" id="UP001164733"/>
    </source>
</evidence>
<accession>A0AA47I9I0</accession>
<dbReference type="RefSeq" id="WP_216126214.1">
    <property type="nucleotide sequence ID" value="NZ_JAHLDP010000031.1"/>
</dbReference>
<protein>
    <submittedName>
        <fullName evidence="1">Uncharacterized protein</fullName>
    </submittedName>
</protein>
<organism evidence="1 2">
    <name type="scientific">Clostridium estertheticum</name>
    <dbReference type="NCBI Taxonomy" id="238834"/>
    <lineage>
        <taxon>Bacteria</taxon>
        <taxon>Bacillati</taxon>
        <taxon>Bacillota</taxon>
        <taxon>Clostridia</taxon>
        <taxon>Eubacteriales</taxon>
        <taxon>Clostridiaceae</taxon>
        <taxon>Clostridium</taxon>
    </lineage>
</organism>
<name>A0AA47I9I0_9CLOT</name>
<dbReference type="EMBL" id="CP086239">
    <property type="protein sequence ID" value="WAG62484.1"/>
    <property type="molecule type" value="Genomic_DNA"/>
</dbReference>
<proteinExistence type="predicted"/>
<sequence>MCIVFVMGCSKGISLTNAIKTLKFENIKSAKIELASAGGMTARTYTFDFNNSKQTKILEDVIKYLNLGKVQGYSDEKVTNKGGSPTLLILVLKDGSVINIQSAVSDKVTKFPDGSTEIAKLPISSEVTINIINSNEKPIRIISPEIKKLIDSGYKNVF</sequence>